<dbReference type="RefSeq" id="WP_075369293.1">
    <property type="nucleotide sequence ID" value="NZ_MSDQ01000024.1"/>
</dbReference>
<proteinExistence type="predicted"/>
<keyword evidence="3" id="KW-1185">Reference proteome</keyword>
<dbReference type="AlphaFoldDB" id="A0A1Q8TCJ9"/>
<sequence>MSNPTLGTVTCPTCGTEGAEVRQSKRRGGHLYWQCPDCGLSQPTGATIQKRLWSETQWATGVQPIRPANVPAEAERPTPTEFDPSEPEPETEAPTEPKPSAQPSPARGVGVLLLGALGVGAFLATR</sequence>
<feature type="compositionally biased region" description="Acidic residues" evidence="1">
    <location>
        <begin position="83"/>
        <end position="93"/>
    </location>
</feature>
<name>A0A1Q8TCJ9_9GAMM</name>
<gene>
    <name evidence="2" type="ORF">BTW10_09980</name>
</gene>
<comment type="caution">
    <text evidence="2">The sequence shown here is derived from an EMBL/GenBank/DDBJ whole genome shotgun (WGS) entry which is preliminary data.</text>
</comment>
<reference evidence="2 3" key="1">
    <citation type="submission" date="2016-12" db="EMBL/GenBank/DDBJ databases">
        <title>Draft genome sequences of strains Salinicola socius SMB35, Salinicola sp. MH3R3-1 and Chromohalobacter sp. SMB17 from the Verkhnekamsk potash mining region of Russia.</title>
        <authorList>
            <person name="Mavrodi D.V."/>
            <person name="Olsson B.E."/>
            <person name="Korsakova E.S."/>
            <person name="Pyankova A."/>
            <person name="Mavrodi O.V."/>
            <person name="Plotnikova E.G."/>
        </authorList>
    </citation>
    <scope>NUCLEOTIDE SEQUENCE [LARGE SCALE GENOMIC DNA]</scope>
    <source>
        <strain evidence="2 3">SMB17</strain>
    </source>
</reference>
<accession>A0A1Q8TCJ9</accession>
<dbReference type="Proteomes" id="UP000186806">
    <property type="component" value="Unassembled WGS sequence"/>
</dbReference>
<protein>
    <submittedName>
        <fullName evidence="2">Uncharacterized protein</fullName>
    </submittedName>
</protein>
<evidence type="ECO:0000256" key="1">
    <source>
        <dbReference type="SAM" id="MobiDB-lite"/>
    </source>
</evidence>
<feature type="region of interest" description="Disordered" evidence="1">
    <location>
        <begin position="58"/>
        <end position="107"/>
    </location>
</feature>
<evidence type="ECO:0000313" key="2">
    <source>
        <dbReference type="EMBL" id="OLO11407.1"/>
    </source>
</evidence>
<organism evidence="2 3">
    <name type="scientific">Chromohalobacter japonicus</name>
    <dbReference type="NCBI Taxonomy" id="223900"/>
    <lineage>
        <taxon>Bacteria</taxon>
        <taxon>Pseudomonadati</taxon>
        <taxon>Pseudomonadota</taxon>
        <taxon>Gammaproteobacteria</taxon>
        <taxon>Oceanospirillales</taxon>
        <taxon>Halomonadaceae</taxon>
        <taxon>Chromohalobacter</taxon>
    </lineage>
</organism>
<dbReference type="EMBL" id="MSDQ01000024">
    <property type="protein sequence ID" value="OLO11407.1"/>
    <property type="molecule type" value="Genomic_DNA"/>
</dbReference>
<evidence type="ECO:0000313" key="3">
    <source>
        <dbReference type="Proteomes" id="UP000186806"/>
    </source>
</evidence>